<accession>A0ABY9PBA8</accession>
<evidence type="ECO:0000259" key="1">
    <source>
        <dbReference type="Pfam" id="PF07022"/>
    </source>
</evidence>
<evidence type="ECO:0000313" key="2">
    <source>
        <dbReference type="EMBL" id="WMT03325.1"/>
    </source>
</evidence>
<protein>
    <submittedName>
        <fullName evidence="2">Helix-turn-helix domain-containing protein</fullName>
    </submittedName>
</protein>
<keyword evidence="3" id="KW-1185">Reference proteome</keyword>
<dbReference type="Gene3D" id="1.10.260.40">
    <property type="entry name" value="lambda repressor-like DNA-binding domains"/>
    <property type="match status" value="1"/>
</dbReference>
<gene>
    <name evidence="2" type="ORF">RDV84_00270</name>
</gene>
<dbReference type="InterPro" id="IPR010982">
    <property type="entry name" value="Lambda_DNA-bd_dom_sf"/>
</dbReference>
<evidence type="ECO:0000313" key="3">
    <source>
        <dbReference type="Proteomes" id="UP001229313"/>
    </source>
</evidence>
<feature type="domain" description="Bacteriophage CI repressor N-terminal" evidence="1">
    <location>
        <begin position="18"/>
        <end position="62"/>
    </location>
</feature>
<dbReference type="InterPro" id="IPR010744">
    <property type="entry name" value="Phage_CI_N"/>
</dbReference>
<dbReference type="Proteomes" id="UP001229313">
    <property type="component" value="Chromosome"/>
</dbReference>
<name>A0ABY9PBA8_9GAMM</name>
<organism evidence="2 3">
    <name type="scientific">Lysobacter yananisis</name>
    <dbReference type="NCBI Taxonomy" id="1003114"/>
    <lineage>
        <taxon>Bacteria</taxon>
        <taxon>Pseudomonadati</taxon>
        <taxon>Pseudomonadota</taxon>
        <taxon>Gammaproteobacteria</taxon>
        <taxon>Lysobacterales</taxon>
        <taxon>Lysobacteraceae</taxon>
        <taxon>Lysobacter</taxon>
    </lineage>
</organism>
<dbReference type="Pfam" id="PF07022">
    <property type="entry name" value="Phage_CI_repr"/>
    <property type="match status" value="1"/>
</dbReference>
<dbReference type="EMBL" id="CP133568">
    <property type="protein sequence ID" value="WMT03325.1"/>
    <property type="molecule type" value="Genomic_DNA"/>
</dbReference>
<sequence>MLIQSTWTGMRPFDEQLLRLKQVLKLTDDQDVADALGMNKAAFSARKTRGAFPEDKLFALAAKQPELKIDPAYVITGRSEELERRLQAVSAATAIAGKVKGIESRGDVQAAAFDALVNALAPDEQELLRHYRTANENGRAAIIATAAAQAGLAITAPPPQRRGGTRGK</sequence>
<proteinExistence type="predicted"/>
<reference evidence="2 3" key="1">
    <citation type="submission" date="2023-08" db="EMBL/GenBank/DDBJ databases">
        <title>The whole genome sequence of Lysobacter yananisis.</title>
        <authorList>
            <person name="Sun H."/>
        </authorList>
    </citation>
    <scope>NUCLEOTIDE SEQUENCE [LARGE SCALE GENOMIC DNA]</scope>
    <source>
        <strain evidence="2 3">SNNU513</strain>
    </source>
</reference>
<dbReference type="RefSeq" id="WP_309152101.1">
    <property type="nucleotide sequence ID" value="NZ_CP133568.1"/>
</dbReference>